<evidence type="ECO:0000313" key="2">
    <source>
        <dbReference type="Proteomes" id="UP000008556"/>
    </source>
</evidence>
<name>A0A6C6YX49_SALPB</name>
<evidence type="ECO:0000313" key="1">
    <source>
        <dbReference type="EMBL" id="ABX65712.1"/>
    </source>
</evidence>
<dbReference type="KEGG" id="spq:SPAB_00270"/>
<sequence length="35" mass="4148">MLMTLPRRLLRSTALFLYTLVAKNQFFVNYSKVIV</sequence>
<protein>
    <submittedName>
        <fullName evidence="1">Uncharacterized protein</fullName>
    </submittedName>
</protein>
<gene>
    <name evidence="1" type="ordered locus">SPAB_00270</name>
</gene>
<reference evidence="1 2" key="1">
    <citation type="submission" date="2007-11" db="EMBL/GenBank/DDBJ databases">
        <authorList>
            <consortium name="The Salmonella enterica serovar Paratyphi B Genome Sequencing Project"/>
            <person name="McClelland M."/>
            <person name="Sanderson E.K."/>
            <person name="Porwollik S."/>
            <person name="Spieth J."/>
            <person name="Clifton W.S."/>
            <person name="Fulton R."/>
            <person name="Cordes M."/>
            <person name="Wollam A."/>
            <person name="Shah N."/>
            <person name="Pepin K."/>
            <person name="Bhonagiri V."/>
            <person name="Nash W."/>
            <person name="Johnson M."/>
            <person name="Thiruvilangam P."/>
            <person name="Wilson R."/>
        </authorList>
    </citation>
    <scope>NUCLEOTIDE SEQUENCE [LARGE SCALE GENOMIC DNA]</scope>
    <source>
        <strain evidence="2">ATCC BAA-1250 / SPB7</strain>
    </source>
</reference>
<dbReference type="AlphaFoldDB" id="A0A6C6YX49"/>
<accession>A0A6C6YX49</accession>
<organism evidence="1 2">
    <name type="scientific">Salmonella paratyphi B (strain ATCC BAA-1250 / SPB7)</name>
    <dbReference type="NCBI Taxonomy" id="1016998"/>
    <lineage>
        <taxon>Bacteria</taxon>
        <taxon>Pseudomonadati</taxon>
        <taxon>Pseudomonadota</taxon>
        <taxon>Gammaproteobacteria</taxon>
        <taxon>Enterobacterales</taxon>
        <taxon>Enterobacteriaceae</taxon>
        <taxon>Salmonella</taxon>
    </lineage>
</organism>
<dbReference type="EMBL" id="CP000886">
    <property type="protein sequence ID" value="ABX65712.1"/>
    <property type="molecule type" value="Genomic_DNA"/>
</dbReference>
<dbReference type="Proteomes" id="UP000008556">
    <property type="component" value="Chromosome"/>
</dbReference>
<proteinExistence type="predicted"/>